<reference evidence="2 3" key="2">
    <citation type="submission" date="2018-06" db="EMBL/GenBank/DDBJ databases">
        <title>Metagenomic assembly of (sub)arctic Cyanobacteria and their associated microbiome from non-axenic cultures.</title>
        <authorList>
            <person name="Baurain D."/>
        </authorList>
    </citation>
    <scope>NUCLEOTIDE SEQUENCE [LARGE SCALE GENOMIC DNA]</scope>
    <source>
        <strain evidence="2">ULC129bin1</strain>
    </source>
</reference>
<evidence type="ECO:0000313" key="2">
    <source>
        <dbReference type="EMBL" id="PZO15525.1"/>
    </source>
</evidence>
<dbReference type="Gene3D" id="3.60.21.10">
    <property type="match status" value="1"/>
</dbReference>
<gene>
    <name evidence="2" type="ORF">DCF25_13555</name>
</gene>
<dbReference type="EMBL" id="QBMC01000091">
    <property type="protein sequence ID" value="PZO15525.1"/>
    <property type="molecule type" value="Genomic_DNA"/>
</dbReference>
<name>A0A2W4W0E0_9CYAN</name>
<organism evidence="2 3">
    <name type="scientific">Leptolyngbya foveolarum</name>
    <dbReference type="NCBI Taxonomy" id="47253"/>
    <lineage>
        <taxon>Bacteria</taxon>
        <taxon>Bacillati</taxon>
        <taxon>Cyanobacteriota</taxon>
        <taxon>Cyanophyceae</taxon>
        <taxon>Leptolyngbyales</taxon>
        <taxon>Leptolyngbyaceae</taxon>
        <taxon>Leptolyngbya group</taxon>
        <taxon>Leptolyngbya</taxon>
    </lineage>
</organism>
<feature type="coiled-coil region" evidence="1">
    <location>
        <begin position="6"/>
        <end position="33"/>
    </location>
</feature>
<dbReference type="InterPro" id="IPR029052">
    <property type="entry name" value="Metallo-depent_PP-like"/>
</dbReference>
<dbReference type="SUPFAM" id="SSF56300">
    <property type="entry name" value="Metallo-dependent phosphatases"/>
    <property type="match status" value="1"/>
</dbReference>
<keyword evidence="1" id="KW-0175">Coiled coil</keyword>
<evidence type="ECO:0000313" key="3">
    <source>
        <dbReference type="Proteomes" id="UP000249354"/>
    </source>
</evidence>
<comment type="caution">
    <text evidence="2">The sequence shown here is derived from an EMBL/GenBank/DDBJ whole genome shotgun (WGS) entry which is preliminary data.</text>
</comment>
<dbReference type="Proteomes" id="UP000249354">
    <property type="component" value="Unassembled WGS sequence"/>
</dbReference>
<protein>
    <submittedName>
        <fullName evidence="2">Metallophosphatase</fullName>
    </submittedName>
</protein>
<sequence length="250" mass="27763">MVWAILSGIEGNLAAYKAVLKDIQQQRVSVEELYILGDLIGPRSESEALVQFIRQQRSLPPQICLGWWEEQLFNLHALRHDPDAVALKEKYGAKAVEQLWNAVSRDTTNWLRGLDFGFFELDCLLIHGSTLGCEDELTPTTNPLTLLDRLLRTDANSLFCGRSGLAFQYQLSEAQITSTVETLGAAQSPGIPQQQTLKPRQIIGVGNVGRLAGYASYTLYNPNTGTVEFQQVTYREFLNPVSASRGKGFA</sequence>
<accession>A0A2W4W0E0</accession>
<proteinExistence type="predicted"/>
<evidence type="ECO:0000256" key="1">
    <source>
        <dbReference type="SAM" id="Coils"/>
    </source>
</evidence>
<dbReference type="AlphaFoldDB" id="A0A2W4W0E0"/>
<reference evidence="3" key="1">
    <citation type="submission" date="2018-04" db="EMBL/GenBank/DDBJ databases">
        <authorList>
            <person name="Cornet L."/>
        </authorList>
    </citation>
    <scope>NUCLEOTIDE SEQUENCE [LARGE SCALE GENOMIC DNA]</scope>
</reference>